<evidence type="ECO:0000313" key="6">
    <source>
        <dbReference type="Proteomes" id="UP001238163"/>
    </source>
</evidence>
<dbReference type="GO" id="GO:0003677">
    <property type="term" value="F:DNA binding"/>
    <property type="evidence" value="ECO:0007669"/>
    <property type="project" value="UniProtKB-KW"/>
</dbReference>
<sequence length="307" mass="34032">MSVAAFQKTINTLIAEGFLESKNSTGVFVRSDPPHLYRLGLALPIYSPAEIQADSLWSALILSVDKFQFEGQPVTLVPYYVNTPNNQGKGVATLQKDAAKKRLCGAMFFAHNSTVVLPEGFPRISFDYDPEKTPEDHIRMATDYVQQFSLAMEEILVRGARKVAVIFQETQKSPALLRFREIAEASGCAVPIEWMLPLNISLVDNIAQQWLIAGLFSDNRKEKPDGIIVMNDNLLPTVNNQLLALGMIPGETIQVVSHCNRPSLQRILGGVSYIGYHAEEILTSSMTCIRNYRPGPQPITLISAQKI</sequence>
<dbReference type="Pfam" id="PF13377">
    <property type="entry name" value="Peripla_BP_3"/>
    <property type="match status" value="1"/>
</dbReference>
<organism evidence="5 6">
    <name type="scientific">Oligosphaera ethanolica</name>
    <dbReference type="NCBI Taxonomy" id="760260"/>
    <lineage>
        <taxon>Bacteria</taxon>
        <taxon>Pseudomonadati</taxon>
        <taxon>Lentisphaerota</taxon>
        <taxon>Oligosphaeria</taxon>
        <taxon>Oligosphaerales</taxon>
        <taxon>Oligosphaeraceae</taxon>
        <taxon>Oligosphaera</taxon>
    </lineage>
</organism>
<dbReference type="Gene3D" id="3.40.50.2300">
    <property type="match status" value="2"/>
</dbReference>
<dbReference type="InterPro" id="IPR028082">
    <property type="entry name" value="Peripla_BP_I"/>
</dbReference>
<feature type="domain" description="Transcriptional regulator LacI/GalR-like sensor" evidence="4">
    <location>
        <begin position="156"/>
        <end position="281"/>
    </location>
</feature>
<protein>
    <submittedName>
        <fullName evidence="5">Fe2+ transport system protein FeoA</fullName>
    </submittedName>
</protein>
<evidence type="ECO:0000256" key="1">
    <source>
        <dbReference type="ARBA" id="ARBA00023015"/>
    </source>
</evidence>
<keyword evidence="6" id="KW-1185">Reference proteome</keyword>
<comment type="caution">
    <text evidence="5">The sequence shown here is derived from an EMBL/GenBank/DDBJ whole genome shotgun (WGS) entry which is preliminary data.</text>
</comment>
<proteinExistence type="predicted"/>
<dbReference type="AlphaFoldDB" id="A0AAE3VJT1"/>
<evidence type="ECO:0000256" key="3">
    <source>
        <dbReference type="ARBA" id="ARBA00023163"/>
    </source>
</evidence>
<evidence type="ECO:0000256" key="2">
    <source>
        <dbReference type="ARBA" id="ARBA00023125"/>
    </source>
</evidence>
<evidence type="ECO:0000259" key="4">
    <source>
        <dbReference type="Pfam" id="PF13377"/>
    </source>
</evidence>
<accession>A0AAE3VJT1</accession>
<dbReference type="SUPFAM" id="SSF53822">
    <property type="entry name" value="Periplasmic binding protein-like I"/>
    <property type="match status" value="1"/>
</dbReference>
<keyword evidence="1" id="KW-0805">Transcription regulation</keyword>
<name>A0AAE3VJT1_9BACT</name>
<gene>
    <name evidence="5" type="ORF">J3R75_003871</name>
</gene>
<keyword evidence="3" id="KW-0804">Transcription</keyword>
<reference evidence="5" key="1">
    <citation type="submission" date="2023-07" db="EMBL/GenBank/DDBJ databases">
        <title>Genomic Encyclopedia of Type Strains, Phase IV (KMG-IV): sequencing the most valuable type-strain genomes for metagenomic binning, comparative biology and taxonomic classification.</title>
        <authorList>
            <person name="Goeker M."/>
        </authorList>
    </citation>
    <scope>NUCLEOTIDE SEQUENCE</scope>
    <source>
        <strain evidence="5">DSM 24202</strain>
    </source>
</reference>
<dbReference type="Proteomes" id="UP001238163">
    <property type="component" value="Unassembled WGS sequence"/>
</dbReference>
<evidence type="ECO:0000313" key="5">
    <source>
        <dbReference type="EMBL" id="MDQ0291764.1"/>
    </source>
</evidence>
<keyword evidence="2" id="KW-0238">DNA-binding</keyword>
<dbReference type="InterPro" id="IPR046335">
    <property type="entry name" value="LacI/GalR-like_sensor"/>
</dbReference>
<dbReference type="EMBL" id="JAUSVL010000001">
    <property type="protein sequence ID" value="MDQ0291764.1"/>
    <property type="molecule type" value="Genomic_DNA"/>
</dbReference>